<protein>
    <submittedName>
        <fullName evidence="5">Cystathionine beta-synthase</fullName>
    </submittedName>
</protein>
<dbReference type="Gene3D" id="3.90.1150.10">
    <property type="entry name" value="Aspartate Aminotransferase, domain 1"/>
    <property type="match status" value="1"/>
</dbReference>
<dbReference type="Pfam" id="PF01053">
    <property type="entry name" value="Cys_Met_Meta_PP"/>
    <property type="match status" value="1"/>
</dbReference>
<evidence type="ECO:0000256" key="3">
    <source>
        <dbReference type="PIRSR" id="PIRSR001434-2"/>
    </source>
</evidence>
<comment type="cofactor">
    <cofactor evidence="1 4">
        <name>pyridoxal 5'-phosphate</name>
        <dbReference type="ChEBI" id="CHEBI:597326"/>
    </cofactor>
</comment>
<dbReference type="PIRSF" id="PIRSF001434">
    <property type="entry name" value="CGS"/>
    <property type="match status" value="1"/>
</dbReference>
<dbReference type="AlphaFoldDB" id="A0A067XHB4"/>
<dbReference type="Gene3D" id="3.40.640.10">
    <property type="entry name" value="Type I PLP-dependent aspartate aminotransferase-like (Major domain)"/>
    <property type="match status" value="1"/>
</dbReference>
<dbReference type="PANTHER" id="PTHR11808">
    <property type="entry name" value="TRANS-SULFURATION ENZYME FAMILY MEMBER"/>
    <property type="match status" value="1"/>
</dbReference>
<dbReference type="InterPro" id="IPR015422">
    <property type="entry name" value="PyrdxlP-dep_Trfase_small"/>
</dbReference>
<organism evidence="5">
    <name type="scientific">Pichia angusta</name>
    <name type="common">Yeast</name>
    <name type="synonym">Hansenula polymorpha</name>
    <dbReference type="NCBI Taxonomy" id="870730"/>
    <lineage>
        <taxon>Eukaryota</taxon>
        <taxon>Fungi</taxon>
        <taxon>Dikarya</taxon>
        <taxon>Ascomycota</taxon>
        <taxon>Saccharomycotina</taxon>
        <taxon>Pichiomycetes</taxon>
        <taxon>Pichiales</taxon>
        <taxon>Pichiaceae</taxon>
        <taxon>Ogataea</taxon>
    </lineage>
</organism>
<dbReference type="GO" id="GO:0030170">
    <property type="term" value="F:pyridoxal phosphate binding"/>
    <property type="evidence" value="ECO:0007669"/>
    <property type="project" value="InterPro"/>
</dbReference>
<dbReference type="InterPro" id="IPR000277">
    <property type="entry name" value="Cys/Met-Metab_PyrdxlP-dep_enz"/>
</dbReference>
<dbReference type="SUPFAM" id="SSF53383">
    <property type="entry name" value="PLP-dependent transferases"/>
    <property type="match status" value="1"/>
</dbReference>
<proteinExistence type="inferred from homology"/>
<dbReference type="InterPro" id="IPR015424">
    <property type="entry name" value="PyrdxlP-dep_Trfase"/>
</dbReference>
<sequence>MSHLSTNLVHGDDNTFRRVPDVIQPINVTTTFSYNEDPEKLVKAKDIKEGVITTRDPVYSRLSHPNSSKSEAVLEQLLDGHVVVYNSGLSAFFAALTYYHPKVLAIGNGYHGCHGIANLFTRISGLKQVSLDQYDQLGPGDVLHLETPENPFGTAHDLSFYVAEAHKRGAHVICDATFAPPPLQTPFDFGVDLVMHSATKYFGGHSDLLAGCLATKDIKVKNQLVLDRTFLGTTIANLDSYLLLRSLRTYEMRILRQSSSAEKIVAHFAANKDKYPVLDKIYHSSLQKEDFIKEQLRGHSPVFAIELTTPELAKRLPSRLKYFHHATSLGGVESMIEWRAMTDPGVQETLLRISIGVEHPDDLIADLDQALSSLG</sequence>
<evidence type="ECO:0000256" key="4">
    <source>
        <dbReference type="RuleBase" id="RU362118"/>
    </source>
</evidence>
<dbReference type="PANTHER" id="PTHR11808:SF35">
    <property type="entry name" value="CYSTATHIONINE GAMMA-SYNTHASE (AFU_ORTHOLOGUE AFUA_7G01590)"/>
    <property type="match status" value="1"/>
</dbReference>
<feature type="non-terminal residue" evidence="5">
    <location>
        <position position="375"/>
    </location>
</feature>
<gene>
    <name evidence="5" type="primary">cys4a</name>
</gene>
<feature type="modified residue" description="N6-(pyridoxal phosphate)lysine" evidence="3">
    <location>
        <position position="200"/>
    </location>
</feature>
<dbReference type="GO" id="GO:0005737">
    <property type="term" value="C:cytoplasm"/>
    <property type="evidence" value="ECO:0007669"/>
    <property type="project" value="TreeGrafter"/>
</dbReference>
<dbReference type="GO" id="GO:0019346">
    <property type="term" value="P:transsulfuration"/>
    <property type="evidence" value="ECO:0007669"/>
    <property type="project" value="InterPro"/>
</dbReference>
<accession>A0A067XHB4</accession>
<reference evidence="5" key="1">
    <citation type="journal article" date="2014" name="PLoS ONE">
        <title>Novel Cysteine-Centered Sulfur Metabolic Pathway in the Thermotolerant Methylotrophic Yeast Hansenula polymorpha.</title>
        <authorList>
            <person name="Sohn M.J."/>
            <person name="Yoo S.J."/>
            <person name="Oh D.B."/>
            <person name="Kwon O."/>
            <person name="Lee S.Y."/>
            <person name="Sibirny A.A."/>
            <person name="Kang H.A."/>
        </authorList>
    </citation>
    <scope>NUCLEOTIDE SEQUENCE</scope>
    <source>
        <strain evidence="5">DL1-L</strain>
    </source>
</reference>
<dbReference type="InterPro" id="IPR015421">
    <property type="entry name" value="PyrdxlP-dep_Trfase_major"/>
</dbReference>
<dbReference type="EMBL" id="JN676936">
    <property type="protein sequence ID" value="AFQ00911.1"/>
    <property type="molecule type" value="Genomic_DNA"/>
</dbReference>
<dbReference type="FunFam" id="3.40.640.10:FF:000072">
    <property type="entry name" value="Putative cystathionine beta-lyase"/>
    <property type="match status" value="1"/>
</dbReference>
<evidence type="ECO:0000256" key="1">
    <source>
        <dbReference type="ARBA" id="ARBA00001933"/>
    </source>
</evidence>
<evidence type="ECO:0000313" key="5">
    <source>
        <dbReference type="EMBL" id="AFQ00911.1"/>
    </source>
</evidence>
<dbReference type="GO" id="GO:0016846">
    <property type="term" value="F:carbon-sulfur lyase activity"/>
    <property type="evidence" value="ECO:0007669"/>
    <property type="project" value="TreeGrafter"/>
</dbReference>
<name>A0A067XHB4_PICAN</name>
<keyword evidence="2 3" id="KW-0663">Pyridoxal phosphate</keyword>
<comment type="similarity">
    <text evidence="4">Belongs to the trans-sulfuration enzymes family.</text>
</comment>
<dbReference type="PROSITE" id="PS00868">
    <property type="entry name" value="CYS_MET_METAB_PP"/>
    <property type="match status" value="1"/>
</dbReference>
<evidence type="ECO:0000256" key="2">
    <source>
        <dbReference type="ARBA" id="ARBA00022898"/>
    </source>
</evidence>
<dbReference type="InterPro" id="IPR054542">
    <property type="entry name" value="Cys_met_metab_PP"/>
</dbReference>